<feature type="transmembrane region" description="Helical" evidence="1">
    <location>
        <begin position="108"/>
        <end position="129"/>
    </location>
</feature>
<evidence type="ECO:0000259" key="2">
    <source>
        <dbReference type="Pfam" id="PF02517"/>
    </source>
</evidence>
<evidence type="ECO:0000256" key="1">
    <source>
        <dbReference type="SAM" id="Phobius"/>
    </source>
</evidence>
<gene>
    <name evidence="3" type="ORF">CLV94_2878</name>
</gene>
<dbReference type="OrthoDB" id="2806188at2"/>
<evidence type="ECO:0000313" key="3">
    <source>
        <dbReference type="EMBL" id="RKS20499.1"/>
    </source>
</evidence>
<dbReference type="EMBL" id="RBLC01000004">
    <property type="protein sequence ID" value="RKS20499.1"/>
    <property type="molecule type" value="Genomic_DNA"/>
</dbReference>
<keyword evidence="1" id="KW-1133">Transmembrane helix</keyword>
<dbReference type="InterPro" id="IPR052710">
    <property type="entry name" value="CAAX_protease"/>
</dbReference>
<keyword evidence="1" id="KW-0472">Membrane</keyword>
<feature type="transmembrane region" description="Helical" evidence="1">
    <location>
        <begin position="181"/>
        <end position="198"/>
    </location>
</feature>
<sequence>MFIAQGFKSKDNAFWKYIVGSILIIIASTAGQFPWIIAIGIKSLTEKEEFPQDQNTMMTYLNSNLTLFFMLISFVFAMLGLYLIVKYFHKQKFIEVATSRKKMDWSRFFFSFGLWAVITTVVTIATYYASPENYEINFQPVQFAVLAIIAIALIPIQTSTEEYVFRGYLMQGFALLAKNKWFPLMMTSLIFGLLHIMNPEVEKMGYIILVYYIGTGLFLGIVALMDEGIELSLGFHAANNLIGALLVTSDWTVFQTHSILKDHSEPTAGFDVLLPVFVIFPILLFIFSKKYKWNNWKEKLTGVIVPPTEDSFHEINELGKNDE</sequence>
<feature type="transmembrane region" description="Helical" evidence="1">
    <location>
        <begin position="231"/>
        <end position="248"/>
    </location>
</feature>
<dbReference type="PANTHER" id="PTHR36435">
    <property type="entry name" value="SLR1288 PROTEIN"/>
    <property type="match status" value="1"/>
</dbReference>
<keyword evidence="4" id="KW-1185">Reference proteome</keyword>
<feature type="transmembrane region" description="Helical" evidence="1">
    <location>
        <begin position="17"/>
        <end position="41"/>
    </location>
</feature>
<dbReference type="Pfam" id="PF02517">
    <property type="entry name" value="Rce1-like"/>
    <property type="match status" value="1"/>
</dbReference>
<feature type="domain" description="CAAX prenyl protease 2/Lysostaphin resistance protein A-like" evidence="2">
    <location>
        <begin position="145"/>
        <end position="242"/>
    </location>
</feature>
<proteinExistence type="predicted"/>
<protein>
    <recommendedName>
        <fullName evidence="2">CAAX prenyl protease 2/Lysostaphin resistance protein A-like domain-containing protein</fullName>
    </recommendedName>
</protein>
<accession>A0A495M8B2</accession>
<dbReference type="PANTHER" id="PTHR36435:SF1">
    <property type="entry name" value="CAAX AMINO TERMINAL PROTEASE FAMILY PROTEIN"/>
    <property type="match status" value="1"/>
</dbReference>
<dbReference type="RefSeq" id="WP_121377156.1">
    <property type="nucleotide sequence ID" value="NZ_RBLC01000004.1"/>
</dbReference>
<dbReference type="Proteomes" id="UP000277579">
    <property type="component" value="Unassembled WGS sequence"/>
</dbReference>
<dbReference type="GO" id="GO:0004175">
    <property type="term" value="F:endopeptidase activity"/>
    <property type="evidence" value="ECO:0007669"/>
    <property type="project" value="UniProtKB-ARBA"/>
</dbReference>
<keyword evidence="1" id="KW-0812">Transmembrane</keyword>
<dbReference type="AlphaFoldDB" id="A0A495M8B2"/>
<feature type="transmembrane region" description="Helical" evidence="1">
    <location>
        <begin position="67"/>
        <end position="88"/>
    </location>
</feature>
<reference evidence="3 4" key="1">
    <citation type="submission" date="2018-10" db="EMBL/GenBank/DDBJ databases">
        <title>Genomic Encyclopedia of Archaeal and Bacterial Type Strains, Phase II (KMG-II): from individual species to whole genera.</title>
        <authorList>
            <person name="Goeker M."/>
        </authorList>
    </citation>
    <scope>NUCLEOTIDE SEQUENCE [LARGE SCALE GENOMIC DNA]</scope>
    <source>
        <strain evidence="3 4">DSM 29537</strain>
    </source>
</reference>
<organism evidence="3 4">
    <name type="scientific">Flavobacterium endophyticum</name>
    <dbReference type="NCBI Taxonomy" id="1540163"/>
    <lineage>
        <taxon>Bacteria</taxon>
        <taxon>Pseudomonadati</taxon>
        <taxon>Bacteroidota</taxon>
        <taxon>Flavobacteriia</taxon>
        <taxon>Flavobacteriales</taxon>
        <taxon>Flavobacteriaceae</taxon>
        <taxon>Flavobacterium</taxon>
    </lineage>
</organism>
<feature type="transmembrane region" description="Helical" evidence="1">
    <location>
        <begin position="268"/>
        <end position="287"/>
    </location>
</feature>
<dbReference type="InterPro" id="IPR003675">
    <property type="entry name" value="Rce1/LyrA-like_dom"/>
</dbReference>
<feature type="transmembrane region" description="Helical" evidence="1">
    <location>
        <begin position="204"/>
        <end position="224"/>
    </location>
</feature>
<comment type="caution">
    <text evidence="3">The sequence shown here is derived from an EMBL/GenBank/DDBJ whole genome shotgun (WGS) entry which is preliminary data.</text>
</comment>
<dbReference type="GO" id="GO:0080120">
    <property type="term" value="P:CAAX-box protein maturation"/>
    <property type="evidence" value="ECO:0007669"/>
    <property type="project" value="UniProtKB-ARBA"/>
</dbReference>
<evidence type="ECO:0000313" key="4">
    <source>
        <dbReference type="Proteomes" id="UP000277579"/>
    </source>
</evidence>
<name>A0A495M8B2_9FLAO</name>
<feature type="transmembrane region" description="Helical" evidence="1">
    <location>
        <begin position="141"/>
        <end position="160"/>
    </location>
</feature>